<feature type="active site" description="Proton acceptor" evidence="2">
    <location>
        <position position="69"/>
    </location>
</feature>
<sequence length="246" mass="27555">MSMDGLPLSPAPPAHVAIIMDGNGRWAKARGMPRLVGHKRGVESVRDAVKAAKALGIRYLTLYGFSSENWRRPLAEVNDLMGLLRLYLRSEIAELHREGVRLRIIGQRSRLSDDIRALIENGERLTADNANLTLTIALSYGGRDEIAHAAKAIAMAVRAGTLDPEEVDEETVSRHLFTHDMPDPDLLIRTSGEKRVSNFLLWQCAYAELVFIDKHWPDFSRDDLESAIREYHGRERRFGASAGSSR</sequence>
<dbReference type="GO" id="GO:0008834">
    <property type="term" value="F:ditrans,polycis-undecaprenyl-diphosphate synthase [(2E,6E)-farnesyl-diphosphate specific] activity"/>
    <property type="evidence" value="ECO:0007669"/>
    <property type="project" value="TreeGrafter"/>
</dbReference>
<evidence type="ECO:0000256" key="2">
    <source>
        <dbReference type="HAMAP-Rule" id="MF_01139"/>
    </source>
</evidence>
<dbReference type="InterPro" id="IPR018520">
    <property type="entry name" value="UPP_synth-like_CS"/>
</dbReference>
<feature type="binding site" evidence="2">
    <location>
        <position position="21"/>
    </location>
    <ligand>
        <name>Mg(2+)</name>
        <dbReference type="ChEBI" id="CHEBI:18420"/>
    </ligand>
</feature>
<feature type="active site" evidence="2">
    <location>
        <position position="21"/>
    </location>
</feature>
<name>A0A8J3E7G7_9PROT</name>
<feature type="binding site" evidence="2">
    <location>
        <position position="26"/>
    </location>
    <ligand>
        <name>substrate</name>
    </ligand>
</feature>
<dbReference type="PANTHER" id="PTHR10291">
    <property type="entry name" value="DEHYDRODOLICHYL DIPHOSPHATE SYNTHASE FAMILY MEMBER"/>
    <property type="match status" value="1"/>
</dbReference>
<comment type="function">
    <text evidence="2">Catalyzes the condensation of isopentenyl diphosphate (IPP) with allylic pyrophosphates generating different type of terpenoids.</text>
</comment>
<keyword evidence="2" id="KW-0479">Metal-binding</keyword>
<gene>
    <name evidence="3" type="ORF">GCM10011611_53560</name>
</gene>
<dbReference type="EMBL" id="BMJQ01000017">
    <property type="protein sequence ID" value="GGF40421.1"/>
    <property type="molecule type" value="Genomic_DNA"/>
</dbReference>
<dbReference type="FunFam" id="3.40.1180.10:FF:000001">
    <property type="entry name" value="(2E,6E)-farnesyl-diphosphate-specific ditrans,polycis-undecaprenyl-diphosphate synthase"/>
    <property type="match status" value="1"/>
</dbReference>
<feature type="binding site" evidence="2">
    <location>
        <position position="38"/>
    </location>
    <ligand>
        <name>substrate</name>
    </ligand>
</feature>
<protein>
    <recommendedName>
        <fullName evidence="2">Isoprenyl transferase</fullName>
        <ecNumber evidence="2">2.5.1.-</ecNumber>
    </recommendedName>
</protein>
<organism evidence="3 4">
    <name type="scientific">Aliidongia dinghuensis</name>
    <dbReference type="NCBI Taxonomy" id="1867774"/>
    <lineage>
        <taxon>Bacteria</taxon>
        <taxon>Pseudomonadati</taxon>
        <taxon>Pseudomonadota</taxon>
        <taxon>Alphaproteobacteria</taxon>
        <taxon>Rhodospirillales</taxon>
        <taxon>Dongiaceae</taxon>
        <taxon>Aliidongia</taxon>
    </lineage>
</organism>
<feature type="binding site" evidence="2">
    <location>
        <position position="70"/>
    </location>
    <ligand>
        <name>substrate</name>
    </ligand>
</feature>
<feature type="binding site" evidence="2">
    <location>
        <begin position="195"/>
        <end position="197"/>
    </location>
    <ligand>
        <name>substrate</name>
    </ligand>
</feature>
<keyword evidence="2" id="KW-0460">Magnesium</keyword>
<comment type="subunit">
    <text evidence="2">Homodimer.</text>
</comment>
<keyword evidence="1 2" id="KW-0808">Transferase</keyword>
<dbReference type="GO" id="GO:0005829">
    <property type="term" value="C:cytosol"/>
    <property type="evidence" value="ECO:0007669"/>
    <property type="project" value="TreeGrafter"/>
</dbReference>
<evidence type="ECO:0000256" key="1">
    <source>
        <dbReference type="ARBA" id="ARBA00022679"/>
    </source>
</evidence>
<reference evidence="3" key="2">
    <citation type="submission" date="2020-09" db="EMBL/GenBank/DDBJ databases">
        <authorList>
            <person name="Sun Q."/>
            <person name="Zhou Y."/>
        </authorList>
    </citation>
    <scope>NUCLEOTIDE SEQUENCE</scope>
    <source>
        <strain evidence="3">CGMCC 1.15725</strain>
    </source>
</reference>
<dbReference type="InterPro" id="IPR001441">
    <property type="entry name" value="UPP_synth-like"/>
</dbReference>
<dbReference type="Gene3D" id="3.40.1180.10">
    <property type="entry name" value="Decaprenyl diphosphate synthase-like"/>
    <property type="match status" value="1"/>
</dbReference>
<dbReference type="Proteomes" id="UP000646365">
    <property type="component" value="Unassembled WGS sequence"/>
</dbReference>
<keyword evidence="4" id="KW-1185">Reference proteome</keyword>
<feature type="binding site" evidence="2">
    <location>
        <begin position="22"/>
        <end position="25"/>
    </location>
    <ligand>
        <name>substrate</name>
    </ligand>
</feature>
<feature type="binding site" evidence="2">
    <location>
        <position position="208"/>
    </location>
    <ligand>
        <name>Mg(2+)</name>
        <dbReference type="ChEBI" id="CHEBI:18420"/>
    </ligand>
</feature>
<feature type="binding site" evidence="2">
    <location>
        <position position="189"/>
    </location>
    <ligand>
        <name>substrate</name>
    </ligand>
</feature>
<comment type="caution">
    <text evidence="3">The sequence shown here is derived from an EMBL/GenBank/DDBJ whole genome shotgun (WGS) entry which is preliminary data.</text>
</comment>
<feature type="binding site" evidence="2">
    <location>
        <position position="34"/>
    </location>
    <ligand>
        <name>substrate</name>
    </ligand>
</feature>
<evidence type="ECO:0000313" key="3">
    <source>
        <dbReference type="EMBL" id="GGF40421.1"/>
    </source>
</evidence>
<dbReference type="RefSeq" id="WP_407648458.1">
    <property type="nucleotide sequence ID" value="NZ_BMJQ01000017.1"/>
</dbReference>
<reference evidence="3" key="1">
    <citation type="journal article" date="2014" name="Int. J. Syst. Evol. Microbiol.">
        <title>Complete genome sequence of Corynebacterium casei LMG S-19264T (=DSM 44701T), isolated from a smear-ripened cheese.</title>
        <authorList>
            <consortium name="US DOE Joint Genome Institute (JGI-PGF)"/>
            <person name="Walter F."/>
            <person name="Albersmeier A."/>
            <person name="Kalinowski J."/>
            <person name="Ruckert C."/>
        </authorList>
    </citation>
    <scope>NUCLEOTIDE SEQUENCE</scope>
    <source>
        <strain evidence="3">CGMCC 1.15725</strain>
    </source>
</reference>
<dbReference type="AlphaFoldDB" id="A0A8J3E7G7"/>
<proteinExistence type="inferred from homology"/>
<dbReference type="NCBIfam" id="TIGR00055">
    <property type="entry name" value="uppS"/>
    <property type="match status" value="1"/>
</dbReference>
<evidence type="ECO:0000313" key="4">
    <source>
        <dbReference type="Proteomes" id="UP000646365"/>
    </source>
</evidence>
<dbReference type="EC" id="2.5.1.-" evidence="2"/>
<comment type="similarity">
    <text evidence="2">Belongs to the UPP synthase family.</text>
</comment>
<dbReference type="HAMAP" id="MF_01139">
    <property type="entry name" value="ISPT"/>
    <property type="match status" value="1"/>
</dbReference>
<accession>A0A8J3E7G7</accession>
<dbReference type="GO" id="GO:0000287">
    <property type="term" value="F:magnesium ion binding"/>
    <property type="evidence" value="ECO:0007669"/>
    <property type="project" value="UniProtKB-UniRule"/>
</dbReference>
<feature type="binding site" evidence="2">
    <location>
        <begin position="66"/>
        <end position="68"/>
    </location>
    <ligand>
        <name>substrate</name>
    </ligand>
</feature>
<dbReference type="SUPFAM" id="SSF64005">
    <property type="entry name" value="Undecaprenyl diphosphate synthase"/>
    <property type="match status" value="1"/>
</dbReference>
<dbReference type="GO" id="GO:0016094">
    <property type="term" value="P:polyprenol biosynthetic process"/>
    <property type="evidence" value="ECO:0007669"/>
    <property type="project" value="TreeGrafter"/>
</dbReference>
<comment type="cofactor">
    <cofactor evidence="2">
        <name>Mg(2+)</name>
        <dbReference type="ChEBI" id="CHEBI:18420"/>
    </cofactor>
    <text evidence="2">Binds 2 magnesium ions per subunit.</text>
</comment>
<feature type="binding site" evidence="2">
    <location>
        <position position="72"/>
    </location>
    <ligand>
        <name>substrate</name>
    </ligand>
</feature>
<dbReference type="NCBIfam" id="NF011408">
    <property type="entry name" value="PRK14834.1"/>
    <property type="match status" value="1"/>
</dbReference>
<dbReference type="PANTHER" id="PTHR10291:SF0">
    <property type="entry name" value="DEHYDRODOLICHYL DIPHOSPHATE SYNTHASE 2"/>
    <property type="match status" value="1"/>
</dbReference>
<dbReference type="NCBIfam" id="NF011405">
    <property type="entry name" value="PRK14830.1"/>
    <property type="match status" value="1"/>
</dbReference>
<dbReference type="Pfam" id="PF01255">
    <property type="entry name" value="Prenyltransf"/>
    <property type="match status" value="1"/>
</dbReference>
<dbReference type="InterPro" id="IPR036424">
    <property type="entry name" value="UPP_synth-like_sf"/>
</dbReference>
<dbReference type="CDD" id="cd00475">
    <property type="entry name" value="Cis_IPPS"/>
    <property type="match status" value="1"/>
</dbReference>
<dbReference type="PROSITE" id="PS01066">
    <property type="entry name" value="UPP_SYNTHASE"/>
    <property type="match status" value="1"/>
</dbReference>